<dbReference type="FunFam" id="2.30.29.30:FF:000026">
    <property type="entry name" value="Arf-GAP with coiled-coil, ANK repeat and PH domain-containing protein 2"/>
    <property type="match status" value="1"/>
</dbReference>
<dbReference type="Pfam" id="PF12796">
    <property type="entry name" value="Ank_2"/>
    <property type="match status" value="1"/>
</dbReference>
<dbReference type="CDD" id="cd08835">
    <property type="entry name" value="ArfGap_ACAP"/>
    <property type="match status" value="1"/>
</dbReference>
<dbReference type="InterPro" id="IPR011993">
    <property type="entry name" value="PH-like_dom_sf"/>
</dbReference>
<dbReference type="STRING" id="597456.A0A0L7R3V4"/>
<feature type="repeat" description="ANK" evidence="6">
    <location>
        <begin position="681"/>
        <end position="713"/>
    </location>
</feature>
<dbReference type="Proteomes" id="UP000053825">
    <property type="component" value="Unassembled WGS sequence"/>
</dbReference>
<dbReference type="InterPro" id="IPR002110">
    <property type="entry name" value="Ankyrin_rpt"/>
</dbReference>
<dbReference type="SMART" id="SM00105">
    <property type="entry name" value="ArfGap"/>
    <property type="match status" value="1"/>
</dbReference>
<dbReference type="Pfam" id="PF16746">
    <property type="entry name" value="BAR_3"/>
    <property type="match status" value="1"/>
</dbReference>
<reference evidence="11 12" key="1">
    <citation type="submission" date="2015-07" db="EMBL/GenBank/DDBJ databases">
        <title>The genome of Habropoda laboriosa.</title>
        <authorList>
            <person name="Pan H."/>
            <person name="Kapheim K."/>
        </authorList>
    </citation>
    <scope>NUCLEOTIDE SEQUENCE [LARGE SCALE GENOMIC DNA]</scope>
    <source>
        <strain evidence="11">0110345459</strain>
    </source>
</reference>
<dbReference type="InterPro" id="IPR045258">
    <property type="entry name" value="ACAP1/2/3-like"/>
</dbReference>
<name>A0A0L7R3V4_9HYME</name>
<evidence type="ECO:0000259" key="9">
    <source>
        <dbReference type="PROSITE" id="PS50003"/>
    </source>
</evidence>
<keyword evidence="12" id="KW-1185">Reference proteome</keyword>
<keyword evidence="3 7" id="KW-0863">Zinc-finger</keyword>
<dbReference type="FunFam" id="1.10.220.150:FF:000007">
    <property type="entry name" value="Arf-GAP with coiled-coil, ANK repeat and PH domain-containing protein 2"/>
    <property type="match status" value="1"/>
</dbReference>
<evidence type="ECO:0000313" key="11">
    <source>
        <dbReference type="EMBL" id="KOC65557.1"/>
    </source>
</evidence>
<dbReference type="InterPro" id="IPR004148">
    <property type="entry name" value="BAR_dom"/>
</dbReference>
<keyword evidence="1" id="KW-0479">Metal-binding</keyword>
<keyword evidence="5 6" id="KW-0040">ANK repeat</keyword>
<dbReference type="SUPFAM" id="SSF50729">
    <property type="entry name" value="PH domain-like"/>
    <property type="match status" value="1"/>
</dbReference>
<dbReference type="PROSITE" id="PS50115">
    <property type="entry name" value="ARFGAP"/>
    <property type="match status" value="1"/>
</dbReference>
<evidence type="ECO:0000256" key="3">
    <source>
        <dbReference type="ARBA" id="ARBA00022771"/>
    </source>
</evidence>
<evidence type="ECO:0000256" key="1">
    <source>
        <dbReference type="ARBA" id="ARBA00022723"/>
    </source>
</evidence>
<dbReference type="PROSITE" id="PS50088">
    <property type="entry name" value="ANK_REPEAT"/>
    <property type="match status" value="2"/>
</dbReference>
<keyword evidence="4" id="KW-0862">Zinc</keyword>
<dbReference type="SUPFAM" id="SSF48403">
    <property type="entry name" value="Ankyrin repeat"/>
    <property type="match status" value="1"/>
</dbReference>
<dbReference type="EMBL" id="KQ414661">
    <property type="protein sequence ID" value="KOC65557.1"/>
    <property type="molecule type" value="Genomic_DNA"/>
</dbReference>
<dbReference type="InterPro" id="IPR038508">
    <property type="entry name" value="ArfGAP_dom_sf"/>
</dbReference>
<dbReference type="Gene3D" id="1.20.1270.60">
    <property type="entry name" value="Arfaptin homology (AH) domain/BAR domain"/>
    <property type="match status" value="1"/>
</dbReference>
<dbReference type="Gene3D" id="1.25.40.20">
    <property type="entry name" value="Ankyrin repeat-containing domain"/>
    <property type="match status" value="1"/>
</dbReference>
<dbReference type="InterPro" id="IPR036770">
    <property type="entry name" value="Ankyrin_rpt-contain_sf"/>
</dbReference>
<accession>A0A0L7R3V4</accession>
<dbReference type="SMART" id="SM00233">
    <property type="entry name" value="PH"/>
    <property type="match status" value="1"/>
</dbReference>
<dbReference type="PROSITE" id="PS50003">
    <property type="entry name" value="PH_DOMAIN"/>
    <property type="match status" value="1"/>
</dbReference>
<dbReference type="CDD" id="cd13250">
    <property type="entry name" value="PH_ACAP"/>
    <property type="match status" value="1"/>
</dbReference>
<dbReference type="PRINTS" id="PR00405">
    <property type="entry name" value="REVINTRACTNG"/>
</dbReference>
<dbReference type="Pfam" id="PF01412">
    <property type="entry name" value="ArfGap"/>
    <property type="match status" value="1"/>
</dbReference>
<sequence length="821" mass="92806">MKPLIEFEECLRDTPKFRSCIEEVEANVDLLEQKLDKVLKNCSQMIDTGKLFVGQQSQFANSLWELSLYFNDDSEIMALLNKLIHALQEMNKFHTILLDQASRTVIKDLNSFIKSDIKRVKESRHYFEKISADLDIALNRNSQVPKSRPAEYEETSNILSATRSCFRHTALDYIHSLTMIQARKRHEILGTLLNYMNACITYYHQGTDLAQDLDPFLKDLGENIIKMRADSVKLEKEMENRHIYVTNRDLIPSPIPGNPKMEGYLFKRTSNAFKTWNRRWFCLRDHQLVYKKRTGDNDYTIMEEDLRLCTVKPVVDCDRRNCFEVLSPTKSHILQADSEEAYLAWVTAMQQAIGAAIQGSMGAGTIISIRESHLHNVRGTNRQPSKLKSRVWEQILKIAGNDTCCDCGGANPRWASINLGITLCIECSGVHRSLGVHYSKVRSLTLDDWEPEILKVMAELGNTVVNNVYEALPIPSNVIRATPKCNGNIREAWIRAKYVDRKFVKPLSNMISSGQHASRDKMHFRKWSVRKLRRRPRSCDKIDSSNRNKTTTLSSVKEGHHSTSSDDSKHTSIESLKNSDTKDTLENKDAGTEKQCTEKGESDVLMFGCDLPKPTIDNSLELSSDQDSTAGEDEEFTDEEDIENLHPEMLLYKAAAAHNLPVMCAALAAGADKSWTNVNDRGRNALHQAIISGSVMSCEYLILNGARINCQDADGKTPLYLATELGHTAQVCLLLKHRADQHIQDESGVKPLSIAVKEANADIVTLLRLGLLNEEMKDSEIGISGDETFNDVVRDFSQLACSHPERLQRRNESNNASQPPE</sequence>
<feature type="domain" description="PH" evidence="9">
    <location>
        <begin position="258"/>
        <end position="354"/>
    </location>
</feature>
<evidence type="ECO:0000256" key="5">
    <source>
        <dbReference type="ARBA" id="ARBA00023043"/>
    </source>
</evidence>
<dbReference type="AlphaFoldDB" id="A0A0L7R3V4"/>
<proteinExistence type="predicted"/>
<evidence type="ECO:0000256" key="8">
    <source>
        <dbReference type="SAM" id="MobiDB-lite"/>
    </source>
</evidence>
<dbReference type="CDD" id="cd07603">
    <property type="entry name" value="BAR_ACAPs"/>
    <property type="match status" value="1"/>
</dbReference>
<evidence type="ECO:0000313" key="12">
    <source>
        <dbReference type="Proteomes" id="UP000053825"/>
    </source>
</evidence>
<dbReference type="Gene3D" id="2.30.29.30">
    <property type="entry name" value="Pleckstrin-homology domain (PH domain)/Phosphotyrosine-binding domain (PTB)"/>
    <property type="match status" value="1"/>
</dbReference>
<dbReference type="InterPro" id="IPR037278">
    <property type="entry name" value="ARFGAP/RecO"/>
</dbReference>
<dbReference type="FunFam" id="1.20.1270.60:FF:000025">
    <property type="entry name" value="arf-GAP with coiled-coil, ANK repeat and PH domain-containing protein 2"/>
    <property type="match status" value="1"/>
</dbReference>
<dbReference type="SUPFAM" id="SSF57863">
    <property type="entry name" value="ArfGap/RecO-like zinc finger"/>
    <property type="match status" value="1"/>
</dbReference>
<dbReference type="SMART" id="SM00248">
    <property type="entry name" value="ANK"/>
    <property type="match status" value="2"/>
</dbReference>
<evidence type="ECO:0000256" key="2">
    <source>
        <dbReference type="ARBA" id="ARBA00022737"/>
    </source>
</evidence>
<dbReference type="SUPFAM" id="SSF103657">
    <property type="entry name" value="BAR/IMD domain-like"/>
    <property type="match status" value="1"/>
</dbReference>
<dbReference type="OrthoDB" id="10070851at2759"/>
<feature type="repeat" description="ANK" evidence="6">
    <location>
        <begin position="714"/>
        <end position="746"/>
    </location>
</feature>
<dbReference type="Pfam" id="PF00169">
    <property type="entry name" value="PH"/>
    <property type="match status" value="1"/>
</dbReference>
<dbReference type="InterPro" id="IPR027267">
    <property type="entry name" value="AH/BAR_dom_sf"/>
</dbReference>
<evidence type="ECO:0000256" key="7">
    <source>
        <dbReference type="PROSITE-ProRule" id="PRU00288"/>
    </source>
</evidence>
<gene>
    <name evidence="11" type="ORF">WH47_00527</name>
</gene>
<dbReference type="InterPro" id="IPR001164">
    <property type="entry name" value="ArfGAP_dom"/>
</dbReference>
<keyword evidence="2" id="KW-0677">Repeat</keyword>
<dbReference type="GO" id="GO:0005096">
    <property type="term" value="F:GTPase activator activity"/>
    <property type="evidence" value="ECO:0007669"/>
    <property type="project" value="InterPro"/>
</dbReference>
<evidence type="ECO:0000256" key="4">
    <source>
        <dbReference type="ARBA" id="ARBA00022833"/>
    </source>
</evidence>
<dbReference type="GO" id="GO:0008270">
    <property type="term" value="F:zinc ion binding"/>
    <property type="evidence" value="ECO:0007669"/>
    <property type="project" value="UniProtKB-KW"/>
</dbReference>
<dbReference type="Gene3D" id="1.10.220.150">
    <property type="entry name" value="Arf GTPase activating protein"/>
    <property type="match status" value="1"/>
</dbReference>
<feature type="compositionally biased region" description="Basic and acidic residues" evidence="8">
    <location>
        <begin position="537"/>
        <end position="546"/>
    </location>
</feature>
<evidence type="ECO:0000256" key="6">
    <source>
        <dbReference type="PROSITE-ProRule" id="PRU00023"/>
    </source>
</evidence>
<evidence type="ECO:0000259" key="10">
    <source>
        <dbReference type="PROSITE" id="PS50115"/>
    </source>
</evidence>
<dbReference type="PANTHER" id="PTHR23180:SF399">
    <property type="entry name" value="BLOWN FUSE, ISOFORM A-RELATED"/>
    <property type="match status" value="1"/>
</dbReference>
<feature type="region of interest" description="Disordered" evidence="8">
    <location>
        <begin position="535"/>
        <end position="599"/>
    </location>
</feature>
<organism evidence="11 12">
    <name type="scientific">Habropoda laboriosa</name>
    <dbReference type="NCBI Taxonomy" id="597456"/>
    <lineage>
        <taxon>Eukaryota</taxon>
        <taxon>Metazoa</taxon>
        <taxon>Ecdysozoa</taxon>
        <taxon>Arthropoda</taxon>
        <taxon>Hexapoda</taxon>
        <taxon>Insecta</taxon>
        <taxon>Pterygota</taxon>
        <taxon>Neoptera</taxon>
        <taxon>Endopterygota</taxon>
        <taxon>Hymenoptera</taxon>
        <taxon>Apocrita</taxon>
        <taxon>Aculeata</taxon>
        <taxon>Apoidea</taxon>
        <taxon>Anthophila</taxon>
        <taxon>Apidae</taxon>
        <taxon>Habropoda</taxon>
    </lineage>
</organism>
<dbReference type="InterPro" id="IPR001849">
    <property type="entry name" value="PH_domain"/>
</dbReference>
<dbReference type="PANTHER" id="PTHR23180">
    <property type="entry name" value="CENTAURIN/ARF"/>
    <property type="match status" value="1"/>
</dbReference>
<protein>
    <submittedName>
        <fullName evidence="11">Arf-GAP with coiled-coil, ANK repeat and PH domain-containing protein 2</fullName>
    </submittedName>
</protein>
<feature type="domain" description="Arf-GAP" evidence="10">
    <location>
        <begin position="389"/>
        <end position="511"/>
    </location>
</feature>
<dbReference type="GO" id="GO:0005737">
    <property type="term" value="C:cytoplasm"/>
    <property type="evidence" value="ECO:0007669"/>
    <property type="project" value="InterPro"/>
</dbReference>
<dbReference type="PROSITE" id="PS50297">
    <property type="entry name" value="ANK_REP_REGION"/>
    <property type="match status" value="2"/>
</dbReference>
<feature type="compositionally biased region" description="Basic and acidic residues" evidence="8">
    <location>
        <begin position="557"/>
        <end position="599"/>
    </location>
</feature>